<proteinExistence type="predicted"/>
<accession>A0ABN9SRE2</accession>
<evidence type="ECO:0000256" key="1">
    <source>
        <dbReference type="SAM" id="MobiDB-lite"/>
    </source>
</evidence>
<keyword evidence="2" id="KW-1133">Transmembrane helix</keyword>
<reference evidence="3" key="1">
    <citation type="submission" date="2023-10" db="EMBL/GenBank/DDBJ databases">
        <authorList>
            <person name="Chen Y."/>
            <person name="Shah S."/>
            <person name="Dougan E. K."/>
            <person name="Thang M."/>
            <person name="Chan C."/>
        </authorList>
    </citation>
    <scope>NUCLEOTIDE SEQUENCE [LARGE SCALE GENOMIC DNA]</scope>
</reference>
<keyword evidence="2" id="KW-0812">Transmembrane</keyword>
<protein>
    <recommendedName>
        <fullName evidence="5">Solute carrier family 40 protein</fullName>
    </recommendedName>
</protein>
<evidence type="ECO:0000256" key="2">
    <source>
        <dbReference type="SAM" id="Phobius"/>
    </source>
</evidence>
<comment type="caution">
    <text evidence="3">The sequence shown here is derived from an EMBL/GenBank/DDBJ whole genome shotgun (WGS) entry which is preliminary data.</text>
</comment>
<feature type="region of interest" description="Disordered" evidence="1">
    <location>
        <begin position="28"/>
        <end position="54"/>
    </location>
</feature>
<keyword evidence="2" id="KW-0472">Membrane</keyword>
<gene>
    <name evidence="3" type="ORF">PCOR1329_LOCUS31920</name>
</gene>
<keyword evidence="4" id="KW-1185">Reference proteome</keyword>
<name>A0ABN9SRE2_9DINO</name>
<evidence type="ECO:0000313" key="4">
    <source>
        <dbReference type="Proteomes" id="UP001189429"/>
    </source>
</evidence>
<evidence type="ECO:0008006" key="5">
    <source>
        <dbReference type="Google" id="ProtNLM"/>
    </source>
</evidence>
<dbReference type="EMBL" id="CAUYUJ010012736">
    <property type="protein sequence ID" value="CAK0834515.1"/>
    <property type="molecule type" value="Genomic_DNA"/>
</dbReference>
<sequence length="368" mass="37992">MRPREADLTRSVAGLGVLALPMSEVWEHSDRADEPRHGHAPEEEEASGQASELSWARSSGVARGKLAPFAPWGRDPLYGGFPVSVLREITILRSLGNQADMFVVERLSSRVTQVAEAVKNTEVWERSVPCPLLTKKYNQLAAGGLHFASGLIGPRGSLPDYPAAAIARGVRLGTAPAVRPARPGAQRPMRSSQAVLRLAGGLVCALLCVCAALAFVADAAAALARGELATAAHALAECLLMGVGGAAGVSAEIRPHPLISENAPFLSGLGGRAGLYLFLGMFVVGRKPGGLQAWLDSFVGVCLMGVSAAGVAFARRLSGLPPGLTEPALGREMQGPGPRPGPAGPASAPPGGAQPAALAHDRQESPFS</sequence>
<feature type="compositionally biased region" description="Basic and acidic residues" evidence="1">
    <location>
        <begin position="28"/>
        <end position="41"/>
    </location>
</feature>
<feature type="compositionally biased region" description="Basic and acidic residues" evidence="1">
    <location>
        <begin position="359"/>
        <end position="368"/>
    </location>
</feature>
<feature type="region of interest" description="Disordered" evidence="1">
    <location>
        <begin position="324"/>
        <end position="368"/>
    </location>
</feature>
<feature type="transmembrane region" description="Helical" evidence="2">
    <location>
        <begin position="195"/>
        <end position="216"/>
    </location>
</feature>
<evidence type="ECO:0000313" key="3">
    <source>
        <dbReference type="EMBL" id="CAK0834515.1"/>
    </source>
</evidence>
<feature type="compositionally biased region" description="Low complexity" evidence="1">
    <location>
        <begin position="344"/>
        <end position="357"/>
    </location>
</feature>
<feature type="transmembrane region" description="Helical" evidence="2">
    <location>
        <begin position="263"/>
        <end position="285"/>
    </location>
</feature>
<organism evidence="3 4">
    <name type="scientific">Prorocentrum cordatum</name>
    <dbReference type="NCBI Taxonomy" id="2364126"/>
    <lineage>
        <taxon>Eukaryota</taxon>
        <taxon>Sar</taxon>
        <taxon>Alveolata</taxon>
        <taxon>Dinophyceae</taxon>
        <taxon>Prorocentrales</taxon>
        <taxon>Prorocentraceae</taxon>
        <taxon>Prorocentrum</taxon>
    </lineage>
</organism>
<feature type="transmembrane region" description="Helical" evidence="2">
    <location>
        <begin position="291"/>
        <end position="314"/>
    </location>
</feature>
<dbReference type="Proteomes" id="UP001189429">
    <property type="component" value="Unassembled WGS sequence"/>
</dbReference>